<dbReference type="InterPro" id="IPR002347">
    <property type="entry name" value="SDR_fam"/>
</dbReference>
<dbReference type="PROSITE" id="PS00061">
    <property type="entry name" value="ADH_SHORT"/>
    <property type="match status" value="1"/>
</dbReference>
<dbReference type="GO" id="GO:0016616">
    <property type="term" value="F:oxidoreductase activity, acting on the CH-OH group of donors, NAD or NADP as acceptor"/>
    <property type="evidence" value="ECO:0007669"/>
    <property type="project" value="TreeGrafter"/>
</dbReference>
<dbReference type="RefSeq" id="WP_071970160.1">
    <property type="nucleotide sequence ID" value="NZ_CP018076.1"/>
</dbReference>
<comment type="similarity">
    <text evidence="1">Belongs to the short-chain dehydrogenases/reductases (SDR) family.</text>
</comment>
<reference evidence="2 3" key="1">
    <citation type="submission" date="2016-11" db="EMBL/GenBank/DDBJ databases">
        <title>Complete genome sequence of Sulfitobacter sp. AM1-D1, a toxic bacteria associated with marine dinoflagellate Alexandrium minutum in East China Sea.</title>
        <authorList>
            <person name="Yang Q."/>
            <person name="Zhang X."/>
            <person name="Tian X."/>
        </authorList>
    </citation>
    <scope>NUCLEOTIDE SEQUENCE [LARGE SCALE GENOMIC DNA]</scope>
    <source>
        <strain evidence="2 3">AM1-D1</strain>
    </source>
</reference>
<dbReference type="KEGG" id="suam:BOO69_02965"/>
<dbReference type="EMBL" id="CP018076">
    <property type="protein sequence ID" value="APE42489.1"/>
    <property type="molecule type" value="Genomic_DNA"/>
</dbReference>
<dbReference type="AlphaFoldDB" id="A0A1J0WDU8"/>
<gene>
    <name evidence="2" type="ORF">BOO69_02965</name>
</gene>
<dbReference type="SUPFAM" id="SSF51735">
    <property type="entry name" value="NAD(P)-binding Rossmann-fold domains"/>
    <property type="match status" value="1"/>
</dbReference>
<name>A0A1J0WDU8_9RHOB</name>
<evidence type="ECO:0000256" key="1">
    <source>
        <dbReference type="ARBA" id="ARBA00006484"/>
    </source>
</evidence>
<dbReference type="OrthoDB" id="198783at2"/>
<dbReference type="CDD" id="cd05233">
    <property type="entry name" value="SDR_c"/>
    <property type="match status" value="1"/>
</dbReference>
<organism evidence="2 3">
    <name type="scientific">Sulfitobacter alexandrii</name>
    <dbReference type="NCBI Taxonomy" id="1917485"/>
    <lineage>
        <taxon>Bacteria</taxon>
        <taxon>Pseudomonadati</taxon>
        <taxon>Pseudomonadota</taxon>
        <taxon>Alphaproteobacteria</taxon>
        <taxon>Rhodobacterales</taxon>
        <taxon>Roseobacteraceae</taxon>
        <taxon>Sulfitobacter</taxon>
    </lineage>
</organism>
<dbReference type="Pfam" id="PF13561">
    <property type="entry name" value="adh_short_C2"/>
    <property type="match status" value="1"/>
</dbReference>
<accession>A0A1J0WDU8</accession>
<dbReference type="FunFam" id="3.40.50.720:FF:000084">
    <property type="entry name" value="Short-chain dehydrogenase reductase"/>
    <property type="match status" value="1"/>
</dbReference>
<dbReference type="Proteomes" id="UP000181897">
    <property type="component" value="Chromosome"/>
</dbReference>
<dbReference type="PRINTS" id="PR00081">
    <property type="entry name" value="GDHRDH"/>
</dbReference>
<evidence type="ECO:0000313" key="3">
    <source>
        <dbReference type="Proteomes" id="UP000181897"/>
    </source>
</evidence>
<keyword evidence="3" id="KW-1185">Reference proteome</keyword>
<protein>
    <submittedName>
        <fullName evidence="2">Oxidoreductase</fullName>
    </submittedName>
</protein>
<dbReference type="InterPro" id="IPR036291">
    <property type="entry name" value="NAD(P)-bd_dom_sf"/>
</dbReference>
<dbReference type="Gene3D" id="3.40.50.720">
    <property type="entry name" value="NAD(P)-binding Rossmann-like Domain"/>
    <property type="match status" value="1"/>
</dbReference>
<dbReference type="PANTHER" id="PTHR42760">
    <property type="entry name" value="SHORT-CHAIN DEHYDROGENASES/REDUCTASES FAMILY MEMBER"/>
    <property type="match status" value="1"/>
</dbReference>
<proteinExistence type="inferred from homology"/>
<dbReference type="PRINTS" id="PR00080">
    <property type="entry name" value="SDRFAMILY"/>
</dbReference>
<dbReference type="STRING" id="1917485.BOO69_02965"/>
<dbReference type="PROSITE" id="PS51257">
    <property type="entry name" value="PROKAR_LIPOPROTEIN"/>
    <property type="match status" value="1"/>
</dbReference>
<evidence type="ECO:0000313" key="2">
    <source>
        <dbReference type="EMBL" id="APE42489.1"/>
    </source>
</evidence>
<dbReference type="InterPro" id="IPR020904">
    <property type="entry name" value="Sc_DH/Rdtase_CS"/>
</dbReference>
<sequence>MIQADLKGRRALVTGGASGIGLACVTLLAESGARVALNHLADDPAGPERVAALQARGLDVIGAPGNVSVPGDAEAMVKTAISDLGGLEILVNNAGTSGTDDKIPPSELDRMTEDFWQLLLSTNLLGAFRCAKAAADALKAGQGAVVNIASIAGLGKQGSSIAYAASKAALVSLTQSLARGLAPEVRVNAVAPGQTRTPWTENWPEERKQWARDLSVLGRVSEPEDIAEAVLFLAAGGRMVTGHVLVVDGGMTL</sequence>